<dbReference type="EMBL" id="VXIV02002437">
    <property type="protein sequence ID" value="KAF6025746.1"/>
    <property type="molecule type" value="Genomic_DNA"/>
</dbReference>
<reference evidence="3" key="1">
    <citation type="submission" date="2020-06" db="EMBL/GenBank/DDBJ databases">
        <title>Draft genome of Bugula neritina, a colonial animal packing powerful symbionts and potential medicines.</title>
        <authorList>
            <person name="Rayko M."/>
        </authorList>
    </citation>
    <scope>NUCLEOTIDE SEQUENCE [LARGE SCALE GENOMIC DNA]</scope>
    <source>
        <strain evidence="3">Kwan_BN1</strain>
    </source>
</reference>
<evidence type="ECO:0000256" key="1">
    <source>
        <dbReference type="SAM" id="MobiDB-lite"/>
    </source>
</evidence>
<evidence type="ECO:0000256" key="2">
    <source>
        <dbReference type="SAM" id="SignalP"/>
    </source>
</evidence>
<feature type="region of interest" description="Disordered" evidence="1">
    <location>
        <begin position="203"/>
        <end position="244"/>
    </location>
</feature>
<feature type="chain" id="PRO_5029784245" evidence="2">
    <location>
        <begin position="27"/>
        <end position="244"/>
    </location>
</feature>
<keyword evidence="2" id="KW-0732">Signal</keyword>
<dbReference type="AlphaFoldDB" id="A0A7J7JJS1"/>
<evidence type="ECO:0000313" key="4">
    <source>
        <dbReference type="Proteomes" id="UP000593567"/>
    </source>
</evidence>
<proteinExistence type="predicted"/>
<name>A0A7J7JJS1_BUGNE</name>
<sequence>MISFSLLSFNFYSILQFCAVLFITTGETRRRGSVELDFSLLYLYLPNFCNFVAMSDVDLLDMLFDDSNGLMELNERSSVSQTVTEPPPSFLQLQANPKCNNYNNIHQNSLEQVSHLCSTYFEAHSDSQLSSNTKLQRKDGMGTLPLDLDLFSENECAAQTHFKATSSNLDIDWSSNFLNSSLNLDGLDQNEFFNALMERNVPDDVKEQKQQQPSSKQCHDHAYSITPASPNSDSGVSSGPYSPL</sequence>
<keyword evidence="4" id="KW-1185">Reference proteome</keyword>
<accession>A0A7J7JJS1</accession>
<protein>
    <submittedName>
        <fullName evidence="3">Uncharacterized protein</fullName>
    </submittedName>
</protein>
<gene>
    <name evidence="3" type="ORF">EB796_015997</name>
</gene>
<evidence type="ECO:0000313" key="3">
    <source>
        <dbReference type="EMBL" id="KAF6025746.1"/>
    </source>
</evidence>
<feature type="compositionally biased region" description="Polar residues" evidence="1">
    <location>
        <begin position="226"/>
        <end position="244"/>
    </location>
</feature>
<comment type="caution">
    <text evidence="3">The sequence shown here is derived from an EMBL/GenBank/DDBJ whole genome shotgun (WGS) entry which is preliminary data.</text>
</comment>
<organism evidence="3 4">
    <name type="scientific">Bugula neritina</name>
    <name type="common">Brown bryozoan</name>
    <name type="synonym">Sertularia neritina</name>
    <dbReference type="NCBI Taxonomy" id="10212"/>
    <lineage>
        <taxon>Eukaryota</taxon>
        <taxon>Metazoa</taxon>
        <taxon>Spiralia</taxon>
        <taxon>Lophotrochozoa</taxon>
        <taxon>Bryozoa</taxon>
        <taxon>Gymnolaemata</taxon>
        <taxon>Cheilostomatida</taxon>
        <taxon>Flustrina</taxon>
        <taxon>Buguloidea</taxon>
        <taxon>Bugulidae</taxon>
        <taxon>Bugula</taxon>
    </lineage>
</organism>
<feature type="signal peptide" evidence="2">
    <location>
        <begin position="1"/>
        <end position="26"/>
    </location>
</feature>
<dbReference type="Proteomes" id="UP000593567">
    <property type="component" value="Unassembled WGS sequence"/>
</dbReference>